<name>A0A1M6Q6M3_9FLAO</name>
<sequence>MNGYEKIVNIDLEIHKVANASDWERYDAALPIISLRLFQKNLGAWGGRETYLGESVDGFIKTNYWFVLESCVEKAKEQIEGIIKNFNLGNFTRLIVGDAVPSENDFKKELEDAESLEWVWVRD</sequence>
<dbReference type="AlphaFoldDB" id="A0A1M6Q6M3"/>
<comment type="caution">
    <text evidence="2">The sequence shown here is derived from an EMBL/GenBank/DDBJ whole genome shotgun (WGS) entry which is preliminary data.</text>
</comment>
<evidence type="ECO:0000313" key="3">
    <source>
        <dbReference type="Proteomes" id="UP000184031"/>
    </source>
</evidence>
<dbReference type="EMBL" id="FRAT01000001">
    <property type="protein sequence ID" value="SHK15851.1"/>
    <property type="molecule type" value="Genomic_DNA"/>
</dbReference>
<accession>A0A1M6Q6M3</accession>
<reference evidence="2 3" key="1">
    <citation type="submission" date="2016-11" db="EMBL/GenBank/DDBJ databases">
        <authorList>
            <person name="Varghese N."/>
            <person name="Submissions S."/>
        </authorList>
    </citation>
    <scope>NUCLEOTIDE SEQUENCE [LARGE SCALE GENOMIC DNA]</scope>
    <source>
        <strain evidence="2 3">CGMCC 1.12174</strain>
        <strain evidence="1 4">DSM 26351</strain>
    </source>
</reference>
<evidence type="ECO:0000313" key="1">
    <source>
        <dbReference type="EMBL" id="SFB69314.1"/>
    </source>
</evidence>
<dbReference type="EMBL" id="FOKU01000001">
    <property type="protein sequence ID" value="SFB69314.1"/>
    <property type="molecule type" value="Genomic_DNA"/>
</dbReference>
<dbReference type="Proteomes" id="UP000198940">
    <property type="component" value="Unassembled WGS sequence"/>
</dbReference>
<proteinExistence type="predicted"/>
<dbReference type="Proteomes" id="UP000184031">
    <property type="component" value="Unassembled WGS sequence"/>
</dbReference>
<gene>
    <name evidence="1" type="ORF">SAMN04487891_101460</name>
    <name evidence="2" type="ORF">SAMN05216293_0467</name>
</gene>
<organism evidence="2 3">
    <name type="scientific">Flagellimonas taeanensis</name>
    <dbReference type="NCBI Taxonomy" id="1005926"/>
    <lineage>
        <taxon>Bacteria</taxon>
        <taxon>Pseudomonadati</taxon>
        <taxon>Bacteroidota</taxon>
        <taxon>Flavobacteriia</taxon>
        <taxon>Flavobacteriales</taxon>
        <taxon>Flavobacteriaceae</taxon>
        <taxon>Flagellimonas</taxon>
    </lineage>
</organism>
<keyword evidence="4" id="KW-1185">Reference proteome</keyword>
<dbReference type="OrthoDB" id="1446174at2"/>
<evidence type="ECO:0000313" key="2">
    <source>
        <dbReference type="EMBL" id="SHK15851.1"/>
    </source>
</evidence>
<protein>
    <submittedName>
        <fullName evidence="2">Uncharacterized protein</fullName>
    </submittedName>
</protein>
<evidence type="ECO:0000313" key="4">
    <source>
        <dbReference type="Proteomes" id="UP000198940"/>
    </source>
</evidence>
<dbReference type="RefSeq" id="WP_072876408.1">
    <property type="nucleotide sequence ID" value="NZ_FOKU01000001.1"/>
</dbReference>